<gene>
    <name evidence="9" type="ORF">GJQ55_05425</name>
</gene>
<organism evidence="9 10">
    <name type="scientific">Venatoribacter cucullus</name>
    <dbReference type="NCBI Taxonomy" id="2661630"/>
    <lineage>
        <taxon>Bacteria</taxon>
        <taxon>Pseudomonadati</taxon>
        <taxon>Pseudomonadota</taxon>
        <taxon>Gammaproteobacteria</taxon>
        <taxon>Oceanospirillales</taxon>
        <taxon>Oceanospirillaceae</taxon>
        <taxon>Venatoribacter</taxon>
    </lineage>
</organism>
<feature type="transmembrane region" description="Helical" evidence="8">
    <location>
        <begin position="112"/>
        <end position="129"/>
    </location>
</feature>
<dbReference type="InterPro" id="IPR002781">
    <property type="entry name" value="TM_pro_TauE-like"/>
</dbReference>
<feature type="transmembrane region" description="Helical" evidence="8">
    <location>
        <begin position="20"/>
        <end position="51"/>
    </location>
</feature>
<dbReference type="PANTHER" id="PTHR30269">
    <property type="entry name" value="TRANSMEMBRANE PROTEIN YFCA"/>
    <property type="match status" value="1"/>
</dbReference>
<protein>
    <recommendedName>
        <fullName evidence="8">Probable membrane transporter protein</fullName>
    </recommendedName>
</protein>
<keyword evidence="7 8" id="KW-0472">Membrane</keyword>
<dbReference type="Pfam" id="PF01925">
    <property type="entry name" value="TauE"/>
    <property type="match status" value="1"/>
</dbReference>
<evidence type="ECO:0000256" key="3">
    <source>
        <dbReference type="ARBA" id="ARBA00022448"/>
    </source>
</evidence>
<proteinExistence type="inferred from homology"/>
<feature type="transmembrane region" description="Helical" evidence="8">
    <location>
        <begin position="240"/>
        <end position="258"/>
    </location>
</feature>
<dbReference type="KEGG" id="vcw:GJQ55_05425"/>
<sequence length="260" mass="27143">MHFFSGSSSVAELAVEWLVVLALVAMLAGFIDAIAGGGGLLTIPALLLAGLNPVQALATNKLQASFGSFTATRFFVRAGLVKPWAERWAVLATGIGAALGALTIQWFDTALLMQAMPFALMAIALYLLLARNVGRSISEPRLNNAAFNSSAVPAVGFYDGFFGPGTGTFFTLSYCQLRGLNMVQATAHAKLLNFTTNIVSLTVFILSGQIVWLVGLSMAVGQAIGARLGAATALKQGVGFIRLMTVAVCVAISISLLLKG</sequence>
<accession>A0A9X7UZC5</accession>
<feature type="transmembrane region" description="Helical" evidence="8">
    <location>
        <begin position="88"/>
        <end position="106"/>
    </location>
</feature>
<dbReference type="PANTHER" id="PTHR30269:SF0">
    <property type="entry name" value="MEMBRANE TRANSPORTER PROTEIN YFCA-RELATED"/>
    <property type="match status" value="1"/>
</dbReference>
<reference evidence="9 10" key="1">
    <citation type="submission" date="2019-11" db="EMBL/GenBank/DDBJ databases">
        <title>Venatorbacter sp. nov. a predator of Campylobacter and other Gram-negative bacteria.</title>
        <authorList>
            <person name="Saeedi A."/>
            <person name="Cummings N.J."/>
            <person name="Connerton I.F."/>
            <person name="Connerton P.L."/>
        </authorList>
    </citation>
    <scope>NUCLEOTIDE SEQUENCE [LARGE SCALE GENOMIC DNA]</scope>
    <source>
        <strain evidence="9">XL5</strain>
    </source>
</reference>
<evidence type="ECO:0000313" key="10">
    <source>
        <dbReference type="Proteomes" id="UP000596074"/>
    </source>
</evidence>
<keyword evidence="4 8" id="KW-1003">Cell membrane</keyword>
<evidence type="ECO:0000256" key="8">
    <source>
        <dbReference type="RuleBase" id="RU363041"/>
    </source>
</evidence>
<evidence type="ECO:0000256" key="2">
    <source>
        <dbReference type="ARBA" id="ARBA00009142"/>
    </source>
</evidence>
<name>A0A9X7UZC5_9GAMM</name>
<evidence type="ECO:0000256" key="7">
    <source>
        <dbReference type="ARBA" id="ARBA00023136"/>
    </source>
</evidence>
<dbReference type="Proteomes" id="UP000596074">
    <property type="component" value="Chromosome"/>
</dbReference>
<comment type="subcellular location">
    <subcellularLocation>
        <location evidence="1 8">Cell membrane</location>
        <topology evidence="1 8">Multi-pass membrane protein</topology>
    </subcellularLocation>
</comment>
<evidence type="ECO:0000256" key="5">
    <source>
        <dbReference type="ARBA" id="ARBA00022692"/>
    </source>
</evidence>
<comment type="similarity">
    <text evidence="2 8">Belongs to the 4-toluene sulfonate uptake permease (TSUP) (TC 2.A.102) family.</text>
</comment>
<feature type="transmembrane region" description="Helical" evidence="8">
    <location>
        <begin position="198"/>
        <end position="220"/>
    </location>
</feature>
<dbReference type="AlphaFoldDB" id="A0A9X7UZC5"/>
<dbReference type="InterPro" id="IPR052017">
    <property type="entry name" value="TSUP"/>
</dbReference>
<evidence type="ECO:0000256" key="1">
    <source>
        <dbReference type="ARBA" id="ARBA00004651"/>
    </source>
</evidence>
<keyword evidence="3" id="KW-0813">Transport</keyword>
<evidence type="ECO:0000313" key="9">
    <source>
        <dbReference type="EMBL" id="QQD23951.1"/>
    </source>
</evidence>
<keyword evidence="10" id="KW-1185">Reference proteome</keyword>
<evidence type="ECO:0000256" key="4">
    <source>
        <dbReference type="ARBA" id="ARBA00022475"/>
    </source>
</evidence>
<evidence type="ECO:0000256" key="6">
    <source>
        <dbReference type="ARBA" id="ARBA00022989"/>
    </source>
</evidence>
<keyword evidence="5 8" id="KW-0812">Transmembrane</keyword>
<dbReference type="GO" id="GO:0005886">
    <property type="term" value="C:plasma membrane"/>
    <property type="evidence" value="ECO:0007669"/>
    <property type="project" value="UniProtKB-SubCell"/>
</dbReference>
<keyword evidence="6 8" id="KW-1133">Transmembrane helix</keyword>
<dbReference type="EMBL" id="CP046056">
    <property type="protein sequence ID" value="QQD23951.1"/>
    <property type="molecule type" value="Genomic_DNA"/>
</dbReference>